<keyword evidence="2" id="KW-1185">Reference proteome</keyword>
<organism evidence="1 2">
    <name type="scientific">Naganishia adeliensis</name>
    <dbReference type="NCBI Taxonomy" id="92952"/>
    <lineage>
        <taxon>Eukaryota</taxon>
        <taxon>Fungi</taxon>
        <taxon>Dikarya</taxon>
        <taxon>Basidiomycota</taxon>
        <taxon>Agaricomycotina</taxon>
        <taxon>Tremellomycetes</taxon>
        <taxon>Filobasidiales</taxon>
        <taxon>Filobasidiaceae</taxon>
        <taxon>Naganishia</taxon>
    </lineage>
</organism>
<proteinExistence type="predicted"/>
<protein>
    <submittedName>
        <fullName evidence="1">Uncharacterized protein</fullName>
    </submittedName>
</protein>
<dbReference type="Proteomes" id="UP001230649">
    <property type="component" value="Unassembled WGS sequence"/>
</dbReference>
<dbReference type="EMBL" id="JASBWS010000066">
    <property type="protein sequence ID" value="KAJ9102076.1"/>
    <property type="molecule type" value="Genomic_DNA"/>
</dbReference>
<gene>
    <name evidence="1" type="ORF">QFC20_005085</name>
</gene>
<accession>A0ACC2VTH3</accession>
<name>A0ACC2VTH3_9TREE</name>
<evidence type="ECO:0000313" key="2">
    <source>
        <dbReference type="Proteomes" id="UP001230649"/>
    </source>
</evidence>
<evidence type="ECO:0000313" key="1">
    <source>
        <dbReference type="EMBL" id="KAJ9102076.1"/>
    </source>
</evidence>
<reference evidence="1" key="1">
    <citation type="submission" date="2023-04" db="EMBL/GenBank/DDBJ databases">
        <title>Draft Genome sequencing of Naganishia species isolated from polar environments using Oxford Nanopore Technology.</title>
        <authorList>
            <person name="Leo P."/>
            <person name="Venkateswaran K."/>
        </authorList>
    </citation>
    <scope>NUCLEOTIDE SEQUENCE</scope>
    <source>
        <strain evidence="1">MNA-CCFEE 5262</strain>
    </source>
</reference>
<sequence length="722" mass="77057">MFRAAVNPYDDIVVKATHEDLLAEDWDANLQICDRVSEEGEQGAKNAVAAVTKRLTHRNPNVQLFALELANSLAQNCGRPAHAELSSRAWTGALDRLVSDRTTVAPVKTRTLKFVQQWTKQFGSDTSLGVMQELYDSLKARKMFDAVDDAPKASVGAVDADEERRERLRREEEEQLARVLELSKQDKGGRSGGDNKPATEGPPAGPSGIARSSNAVAYPDPKPSSAVAPQPFIARDPTPPPVAPSKATAARVRAIYPFTTTERGELSFEKGDVIKVIDRMYDEWYTGAVGGRIGIFPVSYVEPLPDPTPAELAKEAQDEARVFAAQGLIVNLQRMLDRLDPSRGDRIEDNPEIEELYRRTVEVQPEIVGLMKKYSDQKGYAPRPGQDHRASSYGSMAPGGGSYPQAQAYPGASPAGVGYTSPQPQPDQQAAIAAAWAQYYQQQQQQQQLGVPSVPNGGASPSAANATPAAPAAAPAQSSEEAAKIAAAWQAYYAAQAQYAQQMAANGWSQQQIQQAQAQAGQNSGPQSQLQPEQSIHQSSGDGHASEHVRADNASVRSLSGPSAPQRQSADNAPYDSQTSHGHQSRASLTMPQPQVYGNPVNQSQTSLDSNAPPPPAKDDPFLSAAPGQGMNMTASPQPMSQGNAHASAPPQSDNPWAHNIQHGQSSGSFGSHSGYPQQTASAPGQPGMIPSIPHQSPRMEAGHAGQSQTGLETAVADMAFR</sequence>
<comment type="caution">
    <text evidence="1">The sequence shown here is derived from an EMBL/GenBank/DDBJ whole genome shotgun (WGS) entry which is preliminary data.</text>
</comment>